<evidence type="ECO:0000313" key="11">
    <source>
        <dbReference type="Proteomes" id="UP000244856"/>
    </source>
</evidence>
<feature type="binding site" evidence="8">
    <location>
        <position position="40"/>
    </location>
    <ligand>
        <name>ATP</name>
        <dbReference type="ChEBI" id="CHEBI:30616"/>
    </ligand>
</feature>
<evidence type="ECO:0000256" key="8">
    <source>
        <dbReference type="PROSITE-ProRule" id="PRU10141"/>
    </source>
</evidence>
<dbReference type="GO" id="GO:0005524">
    <property type="term" value="F:ATP binding"/>
    <property type="evidence" value="ECO:0007669"/>
    <property type="project" value="UniProtKB-UniRule"/>
</dbReference>
<dbReference type="Gene3D" id="3.30.200.20">
    <property type="entry name" value="Phosphorylase Kinase, domain 1"/>
    <property type="match status" value="1"/>
</dbReference>
<dbReference type="PROSITE" id="PS50011">
    <property type="entry name" value="PROTEIN_KINASE_DOM"/>
    <property type="match status" value="1"/>
</dbReference>
<comment type="catalytic activity">
    <reaction evidence="7">
        <text>L-seryl-[protein] + ATP = O-phospho-L-seryl-[protein] + ADP + H(+)</text>
        <dbReference type="Rhea" id="RHEA:17989"/>
        <dbReference type="Rhea" id="RHEA-COMP:9863"/>
        <dbReference type="Rhea" id="RHEA-COMP:11604"/>
        <dbReference type="ChEBI" id="CHEBI:15378"/>
        <dbReference type="ChEBI" id="CHEBI:29999"/>
        <dbReference type="ChEBI" id="CHEBI:30616"/>
        <dbReference type="ChEBI" id="CHEBI:83421"/>
        <dbReference type="ChEBI" id="CHEBI:456216"/>
        <dbReference type="EC" id="2.7.11.1"/>
    </reaction>
</comment>
<dbReference type="Proteomes" id="UP000244856">
    <property type="component" value="Unassembled WGS sequence"/>
</dbReference>
<dbReference type="RefSeq" id="WP_133052371.1">
    <property type="nucleotide sequence ID" value="NZ_NCTU01000166.1"/>
</dbReference>
<evidence type="ECO:0000256" key="7">
    <source>
        <dbReference type="ARBA" id="ARBA00048679"/>
    </source>
</evidence>
<evidence type="ECO:0000256" key="2">
    <source>
        <dbReference type="ARBA" id="ARBA00022679"/>
    </source>
</evidence>
<evidence type="ECO:0000313" key="10">
    <source>
        <dbReference type="EMBL" id="PUV97963.1"/>
    </source>
</evidence>
<evidence type="ECO:0000256" key="4">
    <source>
        <dbReference type="ARBA" id="ARBA00022777"/>
    </source>
</evidence>
<feature type="domain" description="Protein kinase" evidence="9">
    <location>
        <begin position="11"/>
        <end position="114"/>
    </location>
</feature>
<comment type="catalytic activity">
    <reaction evidence="6">
        <text>L-threonyl-[protein] + ATP = O-phospho-L-threonyl-[protein] + ADP + H(+)</text>
        <dbReference type="Rhea" id="RHEA:46608"/>
        <dbReference type="Rhea" id="RHEA-COMP:11060"/>
        <dbReference type="Rhea" id="RHEA-COMP:11605"/>
        <dbReference type="ChEBI" id="CHEBI:15378"/>
        <dbReference type="ChEBI" id="CHEBI:30013"/>
        <dbReference type="ChEBI" id="CHEBI:30616"/>
        <dbReference type="ChEBI" id="CHEBI:61977"/>
        <dbReference type="ChEBI" id="CHEBI:456216"/>
        <dbReference type="EC" id="2.7.11.1"/>
    </reaction>
</comment>
<evidence type="ECO:0000256" key="3">
    <source>
        <dbReference type="ARBA" id="ARBA00022741"/>
    </source>
</evidence>
<gene>
    <name evidence="10" type="ORF">B7T07_23145</name>
</gene>
<name>A0AA45BX60_CROSK</name>
<dbReference type="SUPFAM" id="SSF56112">
    <property type="entry name" value="Protein kinase-like (PK-like)"/>
    <property type="match status" value="1"/>
</dbReference>
<dbReference type="FunFam" id="3.30.200.20:FF:000035">
    <property type="entry name" value="Serine/threonine protein kinase Stk1"/>
    <property type="match status" value="1"/>
</dbReference>
<keyword evidence="3 8" id="KW-0547">Nucleotide-binding</keyword>
<dbReference type="CDD" id="cd14014">
    <property type="entry name" value="STKc_PknB_like"/>
    <property type="match status" value="1"/>
</dbReference>
<evidence type="ECO:0000256" key="1">
    <source>
        <dbReference type="ARBA" id="ARBA00022527"/>
    </source>
</evidence>
<organism evidence="10 11">
    <name type="scientific">Cronobacter sakazakii</name>
    <name type="common">Enterobacter sakazakii</name>
    <dbReference type="NCBI Taxonomy" id="28141"/>
    <lineage>
        <taxon>Bacteria</taxon>
        <taxon>Pseudomonadati</taxon>
        <taxon>Pseudomonadota</taxon>
        <taxon>Gammaproteobacteria</taxon>
        <taxon>Enterobacterales</taxon>
        <taxon>Enterobacteriaceae</taxon>
        <taxon>Cronobacter</taxon>
    </lineage>
</organism>
<evidence type="ECO:0000259" key="9">
    <source>
        <dbReference type="PROSITE" id="PS50011"/>
    </source>
</evidence>
<dbReference type="Pfam" id="PF00069">
    <property type="entry name" value="Pkinase"/>
    <property type="match status" value="1"/>
</dbReference>
<keyword evidence="4 10" id="KW-0418">Kinase</keyword>
<keyword evidence="2" id="KW-0808">Transferase</keyword>
<dbReference type="PROSITE" id="PS00107">
    <property type="entry name" value="PROTEIN_KINASE_ATP"/>
    <property type="match status" value="1"/>
</dbReference>
<evidence type="ECO:0000256" key="6">
    <source>
        <dbReference type="ARBA" id="ARBA00047899"/>
    </source>
</evidence>
<dbReference type="InterPro" id="IPR000719">
    <property type="entry name" value="Prot_kinase_dom"/>
</dbReference>
<reference evidence="10 11" key="1">
    <citation type="submission" date="2017-04" db="EMBL/GenBank/DDBJ databases">
        <title>Cronobacter sakazakii, ST83 Lineage Isolates.</title>
        <authorList>
            <person name="Chase H."/>
            <person name="Tall B."/>
            <person name="Gopinath G."/>
            <person name="Lehner A."/>
        </authorList>
    </citation>
    <scope>NUCLEOTIDE SEQUENCE [LARGE SCALE GENOMIC DNA]</scope>
    <source>
        <strain evidence="10 11">MOD1_Comp15</strain>
    </source>
</reference>
<dbReference type="PANTHER" id="PTHR43289">
    <property type="entry name" value="MITOGEN-ACTIVATED PROTEIN KINASE KINASE KINASE 20-RELATED"/>
    <property type="match status" value="1"/>
</dbReference>
<dbReference type="GO" id="GO:0004674">
    <property type="term" value="F:protein serine/threonine kinase activity"/>
    <property type="evidence" value="ECO:0007669"/>
    <property type="project" value="UniProtKB-KW"/>
</dbReference>
<sequence>MLIGKRLNDRYKLLKMIGGGGMANVYLAHDDILGRDVAVKILRLDYSNNEEFIKRFHREAQSVTTLSHPNIVNMYDVGEEDDIYYLVMEYVPGQTLKQYIIERGMLPIGEALDI</sequence>
<protein>
    <submittedName>
        <fullName evidence="10">Serine/threonine protein kinase</fullName>
    </submittedName>
</protein>
<feature type="non-terminal residue" evidence="10">
    <location>
        <position position="114"/>
    </location>
</feature>
<dbReference type="AlphaFoldDB" id="A0AA45BX60"/>
<keyword evidence="1 10" id="KW-0723">Serine/threonine-protein kinase</keyword>
<proteinExistence type="predicted"/>
<dbReference type="InterPro" id="IPR017441">
    <property type="entry name" value="Protein_kinase_ATP_BS"/>
</dbReference>
<comment type="caution">
    <text evidence="10">The sequence shown here is derived from an EMBL/GenBank/DDBJ whole genome shotgun (WGS) entry which is preliminary data.</text>
</comment>
<dbReference type="EMBL" id="NCTU01000166">
    <property type="protein sequence ID" value="PUV97963.1"/>
    <property type="molecule type" value="Genomic_DNA"/>
</dbReference>
<dbReference type="InterPro" id="IPR011009">
    <property type="entry name" value="Kinase-like_dom_sf"/>
</dbReference>
<keyword evidence="5 8" id="KW-0067">ATP-binding</keyword>
<dbReference type="PANTHER" id="PTHR43289:SF34">
    <property type="entry name" value="SERINE_THREONINE-PROTEIN KINASE YBDM-RELATED"/>
    <property type="match status" value="1"/>
</dbReference>
<evidence type="ECO:0000256" key="5">
    <source>
        <dbReference type="ARBA" id="ARBA00022840"/>
    </source>
</evidence>
<dbReference type="SMART" id="SM00220">
    <property type="entry name" value="S_TKc"/>
    <property type="match status" value="1"/>
</dbReference>
<accession>A0AA45BX60</accession>